<dbReference type="RefSeq" id="WP_189995846.1">
    <property type="nucleotide sequence ID" value="NZ_BMZS01000018.1"/>
</dbReference>
<dbReference type="Proteomes" id="UP000630353">
    <property type="component" value="Unassembled WGS sequence"/>
</dbReference>
<keyword evidence="3" id="KW-0378">Hydrolase</keyword>
<feature type="domain" description="Peptidase M20 dimerisation" evidence="4">
    <location>
        <begin position="204"/>
        <end position="363"/>
    </location>
</feature>
<comment type="caution">
    <text evidence="5">The sequence shown here is derived from an EMBL/GenBank/DDBJ whole genome shotgun (WGS) entry which is preliminary data.</text>
</comment>
<dbReference type="PANTHER" id="PTHR43270:SF12">
    <property type="entry name" value="SUCCINYL-DIAMINOPIMELATE DESUCCINYLASE"/>
    <property type="match status" value="1"/>
</dbReference>
<name>A0A918XYD7_9PROT</name>
<evidence type="ECO:0000256" key="1">
    <source>
        <dbReference type="ARBA" id="ARBA00022670"/>
    </source>
</evidence>
<dbReference type="NCBIfam" id="NF005914">
    <property type="entry name" value="PRK07907.1"/>
    <property type="match status" value="1"/>
</dbReference>
<evidence type="ECO:0000256" key="2">
    <source>
        <dbReference type="ARBA" id="ARBA00022723"/>
    </source>
</evidence>
<dbReference type="GO" id="GO:0008233">
    <property type="term" value="F:peptidase activity"/>
    <property type="evidence" value="ECO:0007669"/>
    <property type="project" value="UniProtKB-KW"/>
</dbReference>
<dbReference type="Pfam" id="PF01546">
    <property type="entry name" value="Peptidase_M20"/>
    <property type="match status" value="1"/>
</dbReference>
<dbReference type="PANTHER" id="PTHR43270">
    <property type="entry name" value="BETA-ALA-HIS DIPEPTIDASE"/>
    <property type="match status" value="1"/>
</dbReference>
<reference evidence="5" key="2">
    <citation type="submission" date="2020-09" db="EMBL/GenBank/DDBJ databases">
        <authorList>
            <person name="Sun Q."/>
            <person name="Kim S."/>
        </authorList>
    </citation>
    <scope>NUCLEOTIDE SEQUENCE</scope>
    <source>
        <strain evidence="5">KCTC 42651</strain>
    </source>
</reference>
<dbReference type="InterPro" id="IPR011650">
    <property type="entry name" value="Peptidase_M20_dimer"/>
</dbReference>
<keyword evidence="2" id="KW-0479">Metal-binding</keyword>
<dbReference type="Gene3D" id="3.40.630.10">
    <property type="entry name" value="Zn peptidases"/>
    <property type="match status" value="1"/>
</dbReference>
<evidence type="ECO:0000256" key="3">
    <source>
        <dbReference type="ARBA" id="ARBA00022801"/>
    </source>
</evidence>
<dbReference type="NCBIfam" id="NF006579">
    <property type="entry name" value="PRK09104.1"/>
    <property type="match status" value="1"/>
</dbReference>
<dbReference type="GO" id="GO:0046872">
    <property type="term" value="F:metal ion binding"/>
    <property type="evidence" value="ECO:0007669"/>
    <property type="project" value="UniProtKB-KW"/>
</dbReference>
<dbReference type="AlphaFoldDB" id="A0A918XYD7"/>
<protein>
    <recommendedName>
        <fullName evidence="4">Peptidase M20 dimerisation domain-containing protein</fullName>
    </recommendedName>
</protein>
<dbReference type="InterPro" id="IPR002933">
    <property type="entry name" value="Peptidase_M20"/>
</dbReference>
<organism evidence="5 6">
    <name type="scientific">Thalassobaculum fulvum</name>
    <dbReference type="NCBI Taxonomy" id="1633335"/>
    <lineage>
        <taxon>Bacteria</taxon>
        <taxon>Pseudomonadati</taxon>
        <taxon>Pseudomonadota</taxon>
        <taxon>Alphaproteobacteria</taxon>
        <taxon>Rhodospirillales</taxon>
        <taxon>Thalassobaculaceae</taxon>
        <taxon>Thalassobaculum</taxon>
    </lineage>
</organism>
<dbReference type="InterPro" id="IPR051458">
    <property type="entry name" value="Cyt/Met_Dipeptidase"/>
</dbReference>
<proteinExistence type="predicted"/>
<evidence type="ECO:0000313" key="5">
    <source>
        <dbReference type="EMBL" id="GHD63988.1"/>
    </source>
</evidence>
<evidence type="ECO:0000259" key="4">
    <source>
        <dbReference type="Pfam" id="PF07687"/>
    </source>
</evidence>
<dbReference type="GO" id="GO:0006508">
    <property type="term" value="P:proteolysis"/>
    <property type="evidence" value="ECO:0007669"/>
    <property type="project" value="UniProtKB-KW"/>
</dbReference>
<gene>
    <name evidence="5" type="ORF">GCM10017083_55040</name>
</gene>
<accession>A0A918XYD7</accession>
<dbReference type="NCBIfam" id="NF006053">
    <property type="entry name" value="PRK08201.1"/>
    <property type="match status" value="1"/>
</dbReference>
<dbReference type="SUPFAM" id="SSF53187">
    <property type="entry name" value="Zn-dependent exopeptidases"/>
    <property type="match status" value="1"/>
</dbReference>
<dbReference type="Pfam" id="PF07687">
    <property type="entry name" value="M20_dimer"/>
    <property type="match status" value="1"/>
</dbReference>
<evidence type="ECO:0000313" key="6">
    <source>
        <dbReference type="Proteomes" id="UP000630353"/>
    </source>
</evidence>
<keyword evidence="6" id="KW-1185">Reference proteome</keyword>
<dbReference type="Gene3D" id="3.30.70.360">
    <property type="match status" value="1"/>
</dbReference>
<dbReference type="EMBL" id="BMZS01000018">
    <property type="protein sequence ID" value="GHD63988.1"/>
    <property type="molecule type" value="Genomic_DNA"/>
</dbReference>
<sequence length="473" mass="51153">MSDLPVAQVLERVDANLDGSVERLFDLLRIPSVSTDPAFADDVQRAARWMADELAGLGFEAAVRPTTGHPMVVAHHPGPGGPEVPHLLYYGHYDVQPADPLELWDSGPFEPVLVDAERGKRIVARGAVDDKGQVMTWVEAFRAWRDVHGTLPCRVTVLLEGEEECGSPSLDPFVEANAAELKADACIVCDTGMWDVDQPAITYSLRGLVYQEVTVRGPSRDLHSGMYGGVVVNPLNLLARILGELHDADGRVQIPQFYDDVVPVGANEKAQWEALGYDEREAMEDIGLVSADGGEKGYSAIERQWARPTCDVNGILGGYVGDGAKTVIAREAMAKISCRLVPDQDPHAVSANLKKFITDRLPDGYTATFVDLDSGGSPAIRVPTDSPYLNAARQGLAEVFGKEAYLIGTGGSIPAVGSIRKYLGIDSILLGFGLEDDRVHSPNEKFELVCFHNGIRSNAAVLARMAEIVKRKG</sequence>
<dbReference type="CDD" id="cd05680">
    <property type="entry name" value="M20_dipept_like"/>
    <property type="match status" value="1"/>
</dbReference>
<keyword evidence="1" id="KW-0645">Protease</keyword>
<reference evidence="5" key="1">
    <citation type="journal article" date="2014" name="Int. J. Syst. Evol. Microbiol.">
        <title>Complete genome sequence of Corynebacterium casei LMG S-19264T (=DSM 44701T), isolated from a smear-ripened cheese.</title>
        <authorList>
            <consortium name="US DOE Joint Genome Institute (JGI-PGF)"/>
            <person name="Walter F."/>
            <person name="Albersmeier A."/>
            <person name="Kalinowski J."/>
            <person name="Ruckert C."/>
        </authorList>
    </citation>
    <scope>NUCLEOTIDE SEQUENCE</scope>
    <source>
        <strain evidence="5">KCTC 42651</strain>
    </source>
</reference>